<dbReference type="InterPro" id="IPR002130">
    <property type="entry name" value="Cyclophilin-type_PPIase_dom"/>
</dbReference>
<dbReference type="EMBL" id="JBHRSD010000011">
    <property type="protein sequence ID" value="MFC3032201.1"/>
    <property type="molecule type" value="Genomic_DNA"/>
</dbReference>
<comment type="caution">
    <text evidence="6">The sequence shown here is derived from an EMBL/GenBank/DDBJ whole genome shotgun (WGS) entry which is preliminary data.</text>
</comment>
<name>A0ABV7CI31_9GAMM</name>
<keyword evidence="4" id="KW-0732">Signal</keyword>
<sequence length="286" mass="31259">MIKTMSALCLAMALLSSAHSLAKNLSPHEIISSAPEAAWRKVDPEQVLRLSLATGHVYIELNPLLAPGHSDNMKKLAREGFYQGLSVYRFVEGFVAQGGDMSDSKTPKSGKKVIPAEFAKATAEPLAITPVAGPDGYATHSGFLNGFAVAQDASRKLTWQTHCTGVFAMARGNEADSGGTEFYVALTPQRYLDRNITVFGRVLEGMEHIQKLDRTAKAGQAFNVIKDMVVLADVKTQDNSQFRVMNTDSDSFKQLIQARAHRPEAWFIARPDYVDVCSVAVPTERL</sequence>
<keyword evidence="7" id="KW-1185">Reference proteome</keyword>
<dbReference type="PANTHER" id="PTHR43246">
    <property type="entry name" value="PEPTIDYL-PROLYL CIS-TRANS ISOMERASE CYP38, CHLOROPLASTIC"/>
    <property type="match status" value="1"/>
</dbReference>
<dbReference type="CDD" id="cd00317">
    <property type="entry name" value="cyclophilin"/>
    <property type="match status" value="1"/>
</dbReference>
<dbReference type="PROSITE" id="PS50072">
    <property type="entry name" value="CSA_PPIASE_2"/>
    <property type="match status" value="1"/>
</dbReference>
<dbReference type="GO" id="GO:0003755">
    <property type="term" value="F:peptidyl-prolyl cis-trans isomerase activity"/>
    <property type="evidence" value="ECO:0007669"/>
    <property type="project" value="UniProtKB-EC"/>
</dbReference>
<evidence type="ECO:0000313" key="7">
    <source>
        <dbReference type="Proteomes" id="UP001595453"/>
    </source>
</evidence>
<evidence type="ECO:0000313" key="6">
    <source>
        <dbReference type="EMBL" id="MFC3032201.1"/>
    </source>
</evidence>
<evidence type="ECO:0000256" key="2">
    <source>
        <dbReference type="ARBA" id="ARBA00023110"/>
    </source>
</evidence>
<evidence type="ECO:0000259" key="5">
    <source>
        <dbReference type="PROSITE" id="PS50072"/>
    </source>
</evidence>
<dbReference type="InterPro" id="IPR044665">
    <property type="entry name" value="E_coli_cyclophilin_A-like"/>
</dbReference>
<keyword evidence="2" id="KW-0697">Rotamase</keyword>
<reference evidence="7" key="1">
    <citation type="journal article" date="2019" name="Int. J. Syst. Evol. Microbiol.">
        <title>The Global Catalogue of Microorganisms (GCM) 10K type strain sequencing project: providing services to taxonomists for standard genome sequencing and annotation.</title>
        <authorList>
            <consortium name="The Broad Institute Genomics Platform"/>
            <consortium name="The Broad Institute Genome Sequencing Center for Infectious Disease"/>
            <person name="Wu L."/>
            <person name="Ma J."/>
        </authorList>
    </citation>
    <scope>NUCLEOTIDE SEQUENCE [LARGE SCALE GENOMIC DNA]</scope>
    <source>
        <strain evidence="7">KCTC 42730</strain>
    </source>
</reference>
<protein>
    <recommendedName>
        <fullName evidence="1">peptidylprolyl isomerase</fullName>
        <ecNumber evidence="1">5.2.1.8</ecNumber>
    </recommendedName>
</protein>
<evidence type="ECO:0000256" key="1">
    <source>
        <dbReference type="ARBA" id="ARBA00013194"/>
    </source>
</evidence>
<evidence type="ECO:0000256" key="4">
    <source>
        <dbReference type="SAM" id="SignalP"/>
    </source>
</evidence>
<dbReference type="Proteomes" id="UP001595453">
    <property type="component" value="Unassembled WGS sequence"/>
</dbReference>
<dbReference type="Gene3D" id="2.40.100.10">
    <property type="entry name" value="Cyclophilin-like"/>
    <property type="match status" value="1"/>
</dbReference>
<organism evidence="6 7">
    <name type="scientific">Pseudoalteromonas fenneropenaei</name>
    <dbReference type="NCBI Taxonomy" id="1737459"/>
    <lineage>
        <taxon>Bacteria</taxon>
        <taxon>Pseudomonadati</taxon>
        <taxon>Pseudomonadota</taxon>
        <taxon>Gammaproteobacteria</taxon>
        <taxon>Alteromonadales</taxon>
        <taxon>Pseudoalteromonadaceae</taxon>
        <taxon>Pseudoalteromonas</taxon>
    </lineage>
</organism>
<proteinExistence type="predicted"/>
<dbReference type="Pfam" id="PF00160">
    <property type="entry name" value="Pro_isomerase"/>
    <property type="match status" value="1"/>
</dbReference>
<dbReference type="EC" id="5.2.1.8" evidence="1"/>
<keyword evidence="3 6" id="KW-0413">Isomerase</keyword>
<feature type="signal peptide" evidence="4">
    <location>
        <begin position="1"/>
        <end position="22"/>
    </location>
</feature>
<dbReference type="RefSeq" id="WP_377122334.1">
    <property type="nucleotide sequence ID" value="NZ_JBHRSD010000011.1"/>
</dbReference>
<accession>A0ABV7CI31</accession>
<feature type="domain" description="PPIase cyclophilin-type" evidence="5">
    <location>
        <begin position="55"/>
        <end position="236"/>
    </location>
</feature>
<evidence type="ECO:0000256" key="3">
    <source>
        <dbReference type="ARBA" id="ARBA00023235"/>
    </source>
</evidence>
<dbReference type="InterPro" id="IPR029000">
    <property type="entry name" value="Cyclophilin-like_dom_sf"/>
</dbReference>
<feature type="chain" id="PRO_5046476929" description="peptidylprolyl isomerase" evidence="4">
    <location>
        <begin position="23"/>
        <end position="286"/>
    </location>
</feature>
<dbReference type="SUPFAM" id="SSF50891">
    <property type="entry name" value="Cyclophilin-like"/>
    <property type="match status" value="1"/>
</dbReference>
<gene>
    <name evidence="6" type="ORF">ACFOEE_06695</name>
</gene>